<keyword evidence="2" id="KW-1185">Reference proteome</keyword>
<accession>A0ACC0UH51</accession>
<evidence type="ECO:0000313" key="1">
    <source>
        <dbReference type="EMBL" id="KAI9511070.1"/>
    </source>
</evidence>
<sequence>MLRRMWLRRRRAMLRRRLMILGLRRRLAIRMLRRRRAMLRWMAGNTGTKAEVAAMDADGSGPATTGDTETKTKAGETGEAGAAAVDWKRDNGRGRDDM</sequence>
<comment type="caution">
    <text evidence="1">The sequence shown here is derived from an EMBL/GenBank/DDBJ whole genome shotgun (WGS) entry which is preliminary data.</text>
</comment>
<organism evidence="1 2">
    <name type="scientific">Russula earlei</name>
    <dbReference type="NCBI Taxonomy" id="71964"/>
    <lineage>
        <taxon>Eukaryota</taxon>
        <taxon>Fungi</taxon>
        <taxon>Dikarya</taxon>
        <taxon>Basidiomycota</taxon>
        <taxon>Agaricomycotina</taxon>
        <taxon>Agaricomycetes</taxon>
        <taxon>Russulales</taxon>
        <taxon>Russulaceae</taxon>
        <taxon>Russula</taxon>
    </lineage>
</organism>
<protein>
    <submittedName>
        <fullName evidence="1">Uncharacterized protein</fullName>
    </submittedName>
</protein>
<dbReference type="Proteomes" id="UP001207468">
    <property type="component" value="Unassembled WGS sequence"/>
</dbReference>
<dbReference type="EMBL" id="JAGFNK010000028">
    <property type="protein sequence ID" value="KAI9511070.1"/>
    <property type="molecule type" value="Genomic_DNA"/>
</dbReference>
<reference evidence="1" key="1">
    <citation type="submission" date="2021-03" db="EMBL/GenBank/DDBJ databases">
        <title>Evolutionary priming and transition to the ectomycorrhizal habit in an iconic lineage of mushroom-forming fungi: is preadaptation a requirement?</title>
        <authorList>
            <consortium name="DOE Joint Genome Institute"/>
            <person name="Looney B.P."/>
            <person name="Miyauchi S."/>
            <person name="Morin E."/>
            <person name="Drula E."/>
            <person name="Courty P.E."/>
            <person name="Chicoki N."/>
            <person name="Fauchery L."/>
            <person name="Kohler A."/>
            <person name="Kuo A."/>
            <person name="LaButti K."/>
            <person name="Pangilinan J."/>
            <person name="Lipzen A."/>
            <person name="Riley R."/>
            <person name="Andreopoulos W."/>
            <person name="He G."/>
            <person name="Johnson J."/>
            <person name="Barry K.W."/>
            <person name="Grigoriev I.V."/>
            <person name="Nagy L."/>
            <person name="Hibbett D."/>
            <person name="Henrissat B."/>
            <person name="Matheny P.B."/>
            <person name="Labbe J."/>
            <person name="Martin A.F."/>
        </authorList>
    </citation>
    <scope>NUCLEOTIDE SEQUENCE</scope>
    <source>
        <strain evidence="1">BPL698</strain>
    </source>
</reference>
<gene>
    <name evidence="1" type="ORF">F5148DRAFT_1174511</name>
</gene>
<name>A0ACC0UH51_9AGAM</name>
<feature type="non-terminal residue" evidence="1">
    <location>
        <position position="98"/>
    </location>
</feature>
<evidence type="ECO:0000313" key="2">
    <source>
        <dbReference type="Proteomes" id="UP001207468"/>
    </source>
</evidence>
<proteinExistence type="predicted"/>